<organism>
    <name type="scientific">Ixodes scapularis</name>
    <name type="common">Black-legged tick</name>
    <name type="synonym">Deer tick</name>
    <dbReference type="NCBI Taxonomy" id="6945"/>
    <lineage>
        <taxon>Eukaryota</taxon>
        <taxon>Metazoa</taxon>
        <taxon>Ecdysozoa</taxon>
        <taxon>Arthropoda</taxon>
        <taxon>Chelicerata</taxon>
        <taxon>Arachnida</taxon>
        <taxon>Acari</taxon>
        <taxon>Parasitiformes</taxon>
        <taxon>Ixodida</taxon>
        <taxon>Ixodoidea</taxon>
        <taxon>Ixodidae</taxon>
        <taxon>Ixodinae</taxon>
        <taxon>Ixodes</taxon>
    </lineage>
</organism>
<evidence type="ECO:0000256" key="4">
    <source>
        <dbReference type="ARBA" id="ARBA00022759"/>
    </source>
</evidence>
<evidence type="ECO:0000256" key="6">
    <source>
        <dbReference type="ARBA" id="ARBA00022918"/>
    </source>
</evidence>
<proteinExistence type="predicted"/>
<dbReference type="VEuPathDB" id="VectorBase:ISCP_024416"/>
<keyword evidence="2" id="KW-0548">Nucleotidyltransferase</keyword>
<evidence type="ECO:0000256" key="3">
    <source>
        <dbReference type="ARBA" id="ARBA00022722"/>
    </source>
</evidence>
<dbReference type="AlphaFoldDB" id="B7PD64"/>
<dbReference type="GO" id="GO:0004519">
    <property type="term" value="F:endonuclease activity"/>
    <property type="evidence" value="ECO:0007669"/>
    <property type="project" value="UniProtKB-KW"/>
</dbReference>
<dbReference type="OrthoDB" id="6514906at2759"/>
<keyword evidence="5" id="KW-0378">Hydrolase</keyword>
<evidence type="ECO:0000313" key="8">
    <source>
        <dbReference type="EMBL" id="EEC04536.1"/>
    </source>
</evidence>
<dbReference type="VEuPathDB" id="VectorBase:ISCW003194"/>
<evidence type="ECO:0000259" key="7">
    <source>
        <dbReference type="Pfam" id="PF17917"/>
    </source>
</evidence>
<keyword evidence="10" id="KW-1185">Reference proteome</keyword>
<keyword evidence="4" id="KW-0255">Endonuclease</keyword>
<dbReference type="GO" id="GO:0016787">
    <property type="term" value="F:hydrolase activity"/>
    <property type="evidence" value="ECO:0007669"/>
    <property type="project" value="UniProtKB-KW"/>
</dbReference>
<dbReference type="CDD" id="cd09274">
    <property type="entry name" value="RNase_HI_RT_Ty3"/>
    <property type="match status" value="1"/>
</dbReference>
<evidence type="ECO:0000256" key="2">
    <source>
        <dbReference type="ARBA" id="ARBA00022695"/>
    </source>
</evidence>
<dbReference type="InParanoid" id="B7PD64"/>
<feature type="domain" description="Reverse transcriptase RNase H-like" evidence="7">
    <location>
        <begin position="4"/>
        <end position="100"/>
    </location>
</feature>
<dbReference type="Proteomes" id="UP000001555">
    <property type="component" value="Unassembled WGS sequence"/>
</dbReference>
<evidence type="ECO:0000313" key="9">
    <source>
        <dbReference type="EnsemblMetazoa" id="ISCW003194-PA"/>
    </source>
</evidence>
<sequence>SDTYTDASMVAVGACLAQNAHDGSEILTVYASHWFTPTQTWWATIKRGAFGMIWGLKKYVTWVFSTPVTVVTNHNPLSYLKGSVPQGAKLTHWALALQRYNVIIRHRKGSTHTNADALSQLPN</sequence>
<evidence type="ECO:0000256" key="5">
    <source>
        <dbReference type="ARBA" id="ARBA00022801"/>
    </source>
</evidence>
<evidence type="ECO:0000256" key="1">
    <source>
        <dbReference type="ARBA" id="ARBA00022679"/>
    </source>
</evidence>
<name>B7PD64_IXOSC</name>
<dbReference type="EnsemblMetazoa" id="ISCW003194-RA">
    <property type="protein sequence ID" value="ISCW003194-PA"/>
    <property type="gene ID" value="ISCW003194"/>
</dbReference>
<dbReference type="InterPro" id="IPR043502">
    <property type="entry name" value="DNA/RNA_pol_sf"/>
</dbReference>
<dbReference type="InterPro" id="IPR050951">
    <property type="entry name" value="Retrovirus_Pol_polyprotein"/>
</dbReference>
<dbReference type="Pfam" id="PF17917">
    <property type="entry name" value="RT_RNaseH"/>
    <property type="match status" value="1"/>
</dbReference>
<feature type="non-terminal residue" evidence="8">
    <location>
        <position position="1"/>
    </location>
</feature>
<reference evidence="9" key="2">
    <citation type="submission" date="2020-05" db="UniProtKB">
        <authorList>
            <consortium name="EnsemblMetazoa"/>
        </authorList>
    </citation>
    <scope>IDENTIFICATION</scope>
    <source>
        <strain evidence="9">wikel</strain>
    </source>
</reference>
<dbReference type="EMBL" id="DS688455">
    <property type="protein sequence ID" value="EEC04536.1"/>
    <property type="molecule type" value="Genomic_DNA"/>
</dbReference>
<feature type="non-terminal residue" evidence="8">
    <location>
        <position position="123"/>
    </location>
</feature>
<reference evidence="8 10" key="1">
    <citation type="submission" date="2008-03" db="EMBL/GenBank/DDBJ databases">
        <title>Annotation of Ixodes scapularis.</title>
        <authorList>
            <consortium name="Ixodes scapularis Genome Project Consortium"/>
            <person name="Caler E."/>
            <person name="Hannick L.I."/>
            <person name="Bidwell S."/>
            <person name="Joardar V."/>
            <person name="Thiagarajan M."/>
            <person name="Amedeo P."/>
            <person name="Galinsky K.J."/>
            <person name="Schobel S."/>
            <person name="Inman J."/>
            <person name="Hostetler J."/>
            <person name="Miller J."/>
            <person name="Hammond M."/>
            <person name="Megy K."/>
            <person name="Lawson D."/>
            <person name="Kodira C."/>
            <person name="Sutton G."/>
            <person name="Meyer J."/>
            <person name="Hill C.A."/>
            <person name="Birren B."/>
            <person name="Nene V."/>
            <person name="Collins F."/>
            <person name="Alarcon-Chaidez F."/>
            <person name="Wikel S."/>
            <person name="Strausberg R."/>
        </authorList>
    </citation>
    <scope>NUCLEOTIDE SEQUENCE [LARGE SCALE GENOMIC DNA]</scope>
    <source>
        <strain evidence="10">Wikel</strain>
        <strain evidence="8">Wikel colony</strain>
    </source>
</reference>
<dbReference type="PaxDb" id="6945-B7PD64"/>
<keyword evidence="6" id="KW-0695">RNA-directed DNA polymerase</keyword>
<dbReference type="STRING" id="6945.B7PD64"/>
<accession>B7PD64</accession>
<protein>
    <recommendedName>
        <fullName evidence="7">Reverse transcriptase RNase H-like domain-containing protein</fullName>
    </recommendedName>
</protein>
<dbReference type="VEuPathDB" id="VectorBase:ISCI003194"/>
<dbReference type="PANTHER" id="PTHR37984">
    <property type="entry name" value="PROTEIN CBG26694"/>
    <property type="match status" value="1"/>
</dbReference>
<dbReference type="InterPro" id="IPR041373">
    <property type="entry name" value="RT_RNaseH"/>
</dbReference>
<dbReference type="PANTHER" id="PTHR37984:SF5">
    <property type="entry name" value="PROTEIN NYNRIN-LIKE"/>
    <property type="match status" value="1"/>
</dbReference>
<dbReference type="GO" id="GO:0003964">
    <property type="term" value="F:RNA-directed DNA polymerase activity"/>
    <property type="evidence" value="ECO:0007669"/>
    <property type="project" value="UniProtKB-KW"/>
</dbReference>
<evidence type="ECO:0000313" key="10">
    <source>
        <dbReference type="Proteomes" id="UP000001555"/>
    </source>
</evidence>
<keyword evidence="3" id="KW-0540">Nuclease</keyword>
<keyword evidence="1" id="KW-0808">Transferase</keyword>
<dbReference type="EMBL" id="ABJB011069734">
    <property type="status" value="NOT_ANNOTATED_CDS"/>
    <property type="molecule type" value="Genomic_DNA"/>
</dbReference>
<dbReference type="SUPFAM" id="SSF56672">
    <property type="entry name" value="DNA/RNA polymerases"/>
    <property type="match status" value="1"/>
</dbReference>
<dbReference type="HOGENOM" id="CLU_000384_23_2_1"/>
<gene>
    <name evidence="8" type="ORF">IscW_ISCW003194</name>
</gene>